<evidence type="ECO:0000313" key="3">
    <source>
        <dbReference type="Proteomes" id="UP000052008"/>
    </source>
</evidence>
<dbReference type="STRING" id="1703770.AMJ39_07130"/>
<proteinExistence type="predicted"/>
<dbReference type="AlphaFoldDB" id="A0A0S7WRF0"/>
<name>A0A0S7WRF0_UNCT6</name>
<accession>A0A0S7WRF0</accession>
<gene>
    <name evidence="2" type="ORF">AMJ39_07130</name>
</gene>
<dbReference type="InterPro" id="IPR025965">
    <property type="entry name" value="FlgD/Vpr_Ig-like"/>
</dbReference>
<feature type="domain" description="FlgD/Vpr Ig-like" evidence="1">
    <location>
        <begin position="2"/>
        <end position="59"/>
    </location>
</feature>
<evidence type="ECO:0000259" key="1">
    <source>
        <dbReference type="Pfam" id="PF13860"/>
    </source>
</evidence>
<dbReference type="Proteomes" id="UP000052008">
    <property type="component" value="Unassembled WGS sequence"/>
</dbReference>
<sequence length="78" mass="8296">MPGSGAYSLAAPAGVRLAVYDIRGARVREFVSGIVAAGSHQAVWDGGDGQGSEVSSGIYFCRFEVGEFTETRRMVLLR</sequence>
<dbReference type="Gene3D" id="2.60.40.4070">
    <property type="match status" value="1"/>
</dbReference>
<comment type="caution">
    <text evidence="2">The sequence shown here is derived from an EMBL/GenBank/DDBJ whole genome shotgun (WGS) entry which is preliminary data.</text>
</comment>
<dbReference type="EMBL" id="LIZS01000044">
    <property type="protein sequence ID" value="KPJ52737.1"/>
    <property type="molecule type" value="Genomic_DNA"/>
</dbReference>
<organism evidence="2 3">
    <name type="scientific">candidate division TA06 bacterium DG_24</name>
    <dbReference type="NCBI Taxonomy" id="1703770"/>
    <lineage>
        <taxon>Bacteria</taxon>
        <taxon>Bacteria division TA06</taxon>
    </lineage>
</organism>
<reference evidence="2 3" key="1">
    <citation type="journal article" date="2015" name="Microbiome">
        <title>Genomic resolution of linkages in carbon, nitrogen, and sulfur cycling among widespread estuary sediment bacteria.</title>
        <authorList>
            <person name="Baker B.J."/>
            <person name="Lazar C.S."/>
            <person name="Teske A.P."/>
            <person name="Dick G.J."/>
        </authorList>
    </citation>
    <scope>NUCLEOTIDE SEQUENCE [LARGE SCALE GENOMIC DNA]</scope>
    <source>
        <strain evidence="2">DG_24</strain>
    </source>
</reference>
<dbReference type="Pfam" id="PF13860">
    <property type="entry name" value="FlgD_ig"/>
    <property type="match status" value="1"/>
</dbReference>
<protein>
    <recommendedName>
        <fullName evidence="1">FlgD/Vpr Ig-like domain-containing protein</fullName>
    </recommendedName>
</protein>
<evidence type="ECO:0000313" key="2">
    <source>
        <dbReference type="EMBL" id="KPJ52737.1"/>
    </source>
</evidence>